<sequence length="54" mass="6118">MTDRNNYDTTFGRSILGGLQGFRHIYAGTVPPAEVQKRRARNKAARKSRRANRG</sequence>
<dbReference type="Proteomes" id="UP000570678">
    <property type="component" value="Unassembled WGS sequence"/>
</dbReference>
<protein>
    <submittedName>
        <fullName evidence="2">Uncharacterized protein</fullName>
    </submittedName>
</protein>
<name>A0A846YMR0_9NOCA</name>
<dbReference type="EMBL" id="JAAXOT010000022">
    <property type="protein sequence ID" value="NKY60397.1"/>
    <property type="molecule type" value="Genomic_DNA"/>
</dbReference>
<proteinExistence type="predicted"/>
<evidence type="ECO:0000313" key="2">
    <source>
        <dbReference type="EMBL" id="NKY60397.1"/>
    </source>
</evidence>
<dbReference type="RefSeq" id="WP_168433965.1">
    <property type="nucleotide sequence ID" value="NZ_JAAXOT010000022.1"/>
</dbReference>
<evidence type="ECO:0000256" key="1">
    <source>
        <dbReference type="SAM" id="MobiDB-lite"/>
    </source>
</evidence>
<reference evidence="2 3" key="1">
    <citation type="submission" date="2020-04" db="EMBL/GenBank/DDBJ databases">
        <title>MicrobeNet Type strains.</title>
        <authorList>
            <person name="Nicholson A.C."/>
        </authorList>
    </citation>
    <scope>NUCLEOTIDE SEQUENCE [LARGE SCALE GENOMIC DNA]</scope>
    <source>
        <strain evidence="2 3">JCM 3332</strain>
    </source>
</reference>
<dbReference type="AlphaFoldDB" id="A0A846YMR0"/>
<gene>
    <name evidence="2" type="ORF">HGA15_30530</name>
</gene>
<organism evidence="2 3">
    <name type="scientific">Nocardia flavorosea</name>
    <dbReference type="NCBI Taxonomy" id="53429"/>
    <lineage>
        <taxon>Bacteria</taxon>
        <taxon>Bacillati</taxon>
        <taxon>Actinomycetota</taxon>
        <taxon>Actinomycetes</taxon>
        <taxon>Mycobacteriales</taxon>
        <taxon>Nocardiaceae</taxon>
        <taxon>Nocardia</taxon>
    </lineage>
</organism>
<feature type="compositionally biased region" description="Basic residues" evidence="1">
    <location>
        <begin position="38"/>
        <end position="54"/>
    </location>
</feature>
<comment type="caution">
    <text evidence="2">The sequence shown here is derived from an EMBL/GenBank/DDBJ whole genome shotgun (WGS) entry which is preliminary data.</text>
</comment>
<feature type="region of interest" description="Disordered" evidence="1">
    <location>
        <begin position="33"/>
        <end position="54"/>
    </location>
</feature>
<accession>A0A846YMR0</accession>
<evidence type="ECO:0000313" key="3">
    <source>
        <dbReference type="Proteomes" id="UP000570678"/>
    </source>
</evidence>
<keyword evidence="3" id="KW-1185">Reference proteome</keyword>